<name>A0A7V6A2W1_9BACT</name>
<feature type="transmembrane region" description="Helical" evidence="1">
    <location>
        <begin position="7"/>
        <end position="24"/>
    </location>
</feature>
<feature type="transmembrane region" description="Helical" evidence="1">
    <location>
        <begin position="121"/>
        <end position="144"/>
    </location>
</feature>
<comment type="caution">
    <text evidence="3">The sequence shown here is derived from an EMBL/GenBank/DDBJ whole genome shotgun (WGS) entry which is preliminary data.</text>
</comment>
<keyword evidence="1" id="KW-0472">Membrane</keyword>
<dbReference type="PANTHER" id="PTHR35793">
    <property type="entry name" value="INNER MEMBRANE PROTEIN YJIG"/>
    <property type="match status" value="1"/>
</dbReference>
<feature type="transmembrane region" description="Helical" evidence="1">
    <location>
        <begin position="74"/>
        <end position="94"/>
    </location>
</feature>
<dbReference type="Pfam" id="PF07670">
    <property type="entry name" value="Gate"/>
    <property type="match status" value="1"/>
</dbReference>
<reference evidence="3" key="1">
    <citation type="journal article" date="2020" name="mSystems">
        <title>Genome- and Community-Level Interaction Insights into Carbon Utilization and Element Cycling Functions of Hydrothermarchaeota in Hydrothermal Sediment.</title>
        <authorList>
            <person name="Zhou Z."/>
            <person name="Liu Y."/>
            <person name="Xu W."/>
            <person name="Pan J."/>
            <person name="Luo Z.H."/>
            <person name="Li M."/>
        </authorList>
    </citation>
    <scope>NUCLEOTIDE SEQUENCE [LARGE SCALE GENOMIC DNA]</scope>
    <source>
        <strain evidence="3">SpSt-767</strain>
    </source>
</reference>
<dbReference type="InterPro" id="IPR011642">
    <property type="entry name" value="Gate_dom"/>
</dbReference>
<feature type="domain" description="Nucleoside transporter/FeoB GTPase Gate" evidence="2">
    <location>
        <begin position="46"/>
        <end position="147"/>
    </location>
</feature>
<dbReference type="PANTHER" id="PTHR35793:SF2">
    <property type="entry name" value="INNER MEMBRANE PROTEIN YJIG"/>
    <property type="match status" value="1"/>
</dbReference>
<proteinExistence type="predicted"/>
<feature type="transmembrane region" description="Helical" evidence="1">
    <location>
        <begin position="151"/>
        <end position="175"/>
    </location>
</feature>
<dbReference type="EMBL" id="DTGR01000073">
    <property type="protein sequence ID" value="HHS28981.1"/>
    <property type="molecule type" value="Genomic_DNA"/>
</dbReference>
<dbReference type="GO" id="GO:0005886">
    <property type="term" value="C:plasma membrane"/>
    <property type="evidence" value="ECO:0007669"/>
    <property type="project" value="TreeGrafter"/>
</dbReference>
<keyword evidence="1" id="KW-0812">Transmembrane</keyword>
<organism evidence="3">
    <name type="scientific">Desulfobacca acetoxidans</name>
    <dbReference type="NCBI Taxonomy" id="60893"/>
    <lineage>
        <taxon>Bacteria</taxon>
        <taxon>Pseudomonadati</taxon>
        <taxon>Thermodesulfobacteriota</taxon>
        <taxon>Desulfobaccia</taxon>
        <taxon>Desulfobaccales</taxon>
        <taxon>Desulfobaccaceae</taxon>
        <taxon>Desulfobacca</taxon>
    </lineage>
</organism>
<evidence type="ECO:0000313" key="3">
    <source>
        <dbReference type="EMBL" id="HHS28981.1"/>
    </source>
</evidence>
<dbReference type="InterPro" id="IPR052549">
    <property type="entry name" value="SpmB"/>
</dbReference>
<dbReference type="AlphaFoldDB" id="A0A7V6A2W1"/>
<accession>A0A7V6A2W1</accession>
<gene>
    <name evidence="3" type="ORF">ENV52_04690</name>
</gene>
<keyword evidence="1" id="KW-1133">Transmembrane helix</keyword>
<evidence type="ECO:0000256" key="1">
    <source>
        <dbReference type="SAM" id="Phobius"/>
    </source>
</evidence>
<feature type="transmembrane region" description="Helical" evidence="1">
    <location>
        <begin position="44"/>
        <end position="62"/>
    </location>
</feature>
<sequence>MNVLTTAFQYVIPLFLIFTIAYGYVKGVPVYDSFVTGAKDGIEIILGIFPYVLAIFIMVKTFEASGAHDFLNRMFAHVASPLHIPVEVFSVALVKPLSNAASLSIFTEILKTTGPDSKASLMSAVIMGSAETTFYVIAVYLGAAGIKKAKYLIPVCLTADAAGVIIAIIVVQLMFPR</sequence>
<evidence type="ECO:0000259" key="2">
    <source>
        <dbReference type="Pfam" id="PF07670"/>
    </source>
</evidence>
<protein>
    <submittedName>
        <fullName evidence="3">Spore maturation protein</fullName>
    </submittedName>
</protein>